<reference evidence="5" key="1">
    <citation type="submission" date="2011-05" db="EMBL/GenBank/DDBJ databases">
        <authorList>
            <person name="Richards S.R."/>
            <person name="Qu J."/>
            <person name="Jiang H."/>
            <person name="Jhangiani S.N."/>
            <person name="Agravi P."/>
            <person name="Goodspeed R."/>
            <person name="Gross S."/>
            <person name="Mandapat C."/>
            <person name="Jackson L."/>
            <person name="Mathew T."/>
            <person name="Pu L."/>
            <person name="Thornton R."/>
            <person name="Saada N."/>
            <person name="Wilczek-Boney K.B."/>
            <person name="Lee S."/>
            <person name="Kovar C."/>
            <person name="Wu Y."/>
            <person name="Scherer S.E."/>
            <person name="Worley K.C."/>
            <person name="Muzny D.M."/>
            <person name="Gibbs R."/>
        </authorList>
    </citation>
    <scope>NUCLEOTIDE SEQUENCE</scope>
    <source>
        <strain evidence="5">Brora</strain>
    </source>
</reference>
<dbReference type="InterPro" id="IPR032675">
    <property type="entry name" value="LRR_dom_sf"/>
</dbReference>
<accession>T1JD06</accession>
<evidence type="ECO:0000313" key="4">
    <source>
        <dbReference type="EnsemblMetazoa" id="SMAR011685-PA"/>
    </source>
</evidence>
<dbReference type="HOGENOM" id="CLU_301759_0_0_1"/>
<evidence type="ECO:0000256" key="2">
    <source>
        <dbReference type="ARBA" id="ARBA00022840"/>
    </source>
</evidence>
<dbReference type="InterPro" id="IPR007111">
    <property type="entry name" value="NACHT_NTPase"/>
</dbReference>
<evidence type="ECO:0000313" key="5">
    <source>
        <dbReference type="Proteomes" id="UP000014500"/>
    </source>
</evidence>
<dbReference type="PANTHER" id="PTHR46844">
    <property type="entry name" value="SLR5058 PROTEIN"/>
    <property type="match status" value="1"/>
</dbReference>
<dbReference type="Gene3D" id="3.40.50.300">
    <property type="entry name" value="P-loop containing nucleotide triphosphate hydrolases"/>
    <property type="match status" value="1"/>
</dbReference>
<dbReference type="GO" id="GO:0005524">
    <property type="term" value="F:ATP binding"/>
    <property type="evidence" value="ECO:0007669"/>
    <property type="project" value="UniProtKB-KW"/>
</dbReference>
<dbReference type="SUPFAM" id="SSF52047">
    <property type="entry name" value="RNI-like"/>
    <property type="match status" value="1"/>
</dbReference>
<dbReference type="InterPro" id="IPR027417">
    <property type="entry name" value="P-loop_NTPase"/>
</dbReference>
<keyword evidence="1" id="KW-0547">Nucleotide-binding</keyword>
<organism evidence="4 5">
    <name type="scientific">Strigamia maritima</name>
    <name type="common">European centipede</name>
    <name type="synonym">Geophilus maritimus</name>
    <dbReference type="NCBI Taxonomy" id="126957"/>
    <lineage>
        <taxon>Eukaryota</taxon>
        <taxon>Metazoa</taxon>
        <taxon>Ecdysozoa</taxon>
        <taxon>Arthropoda</taxon>
        <taxon>Myriapoda</taxon>
        <taxon>Chilopoda</taxon>
        <taxon>Pleurostigmophora</taxon>
        <taxon>Geophilomorpha</taxon>
        <taxon>Linotaeniidae</taxon>
        <taxon>Strigamia</taxon>
    </lineage>
</organism>
<dbReference type="PhylomeDB" id="T1JD06"/>
<protein>
    <recommendedName>
        <fullName evidence="3">NACHT domain-containing protein</fullName>
    </recommendedName>
</protein>
<reference evidence="4" key="2">
    <citation type="submission" date="2015-02" db="UniProtKB">
        <authorList>
            <consortium name="EnsemblMetazoa"/>
        </authorList>
    </citation>
    <scope>IDENTIFICATION</scope>
</reference>
<dbReference type="Gene3D" id="3.80.10.10">
    <property type="entry name" value="Ribonuclease Inhibitor"/>
    <property type="match status" value="2"/>
</dbReference>
<dbReference type="PROSITE" id="PS50837">
    <property type="entry name" value="NACHT"/>
    <property type="match status" value="1"/>
</dbReference>
<dbReference type="AlphaFoldDB" id="T1JD06"/>
<dbReference type="EMBL" id="JH432088">
    <property type="status" value="NOT_ANNOTATED_CDS"/>
    <property type="molecule type" value="Genomic_DNA"/>
</dbReference>
<dbReference type="EnsemblMetazoa" id="SMAR011685-RA">
    <property type="protein sequence ID" value="SMAR011685-PA"/>
    <property type="gene ID" value="SMAR011685"/>
</dbReference>
<evidence type="ECO:0000259" key="3">
    <source>
        <dbReference type="PROSITE" id="PS50837"/>
    </source>
</evidence>
<feature type="domain" description="NACHT" evidence="3">
    <location>
        <begin position="107"/>
        <end position="224"/>
    </location>
</feature>
<proteinExistence type="predicted"/>
<dbReference type="SUPFAM" id="SSF52540">
    <property type="entry name" value="P-loop containing nucleoside triphosphate hydrolases"/>
    <property type="match status" value="1"/>
</dbReference>
<keyword evidence="2" id="KW-0067">ATP-binding</keyword>
<sequence>MATGYDEDSSANYSIYLDVTGSDNHIHVGPQINHIYPNPDKDEEEIHARKLHSHLRNCHREENQLIQCLPGDENENLKIENIYSPVNIQEIGKDGSIELSDVIKGEKKIHIVGDAGSGKSTVAKKMCFDWGGDDNNYLKRFEYVFNVPLRLVGEKTIKKYIFDEITEYNDEFDAKCLQKLLNKSEEEILFFLDGLDEIDKDKISKKLSAIFQSFPNSTFVITSRFSWDQKTLLEAKFKRCLKLNGFTDEGVAIFREKYFTNVPHSEFYLDKLIKSDDACTKKCIENFKCPLFLQLLCYCFKFSRSALREPLKVTQLYQEMFDILRQKCEVRERIQIPKEELNKKLKEFGKIALEALKDSTILFDECQVEDALLIKLGFLRQDWFLDYTNRKIKKFQPIHKTFLEFLSAFYMKDLLQTNLSEFEEIIRSLPEKLVFSKKPKTGTKISLLIIFLCGLLGENAFKFFEILDSKQGVVFKDLENFSLLVWQSGDDKLSKNIEYLSQSHHRLNPNCLQKLFKKSYDNFTIIAWDIIFNALQHPKCHLQELILDEGCVIQFRKNFVKRLIDTLSKNKSITELQLIKVGTGPLSCDVFEDVLSKQFKRFLTIVDSMPLLTKITINQDIFIDKISAHVKVFNDFMTVIEKHRKLQKLSIITTPVMDEICDCFIDENASATNATQMTKKEKKKKRPELTDQHFKLFLQNHLYGSLRELHLSRLCIANDTAQNLKPDRFSGLRVLKLPFLKCETLSFIIELIWTKNCKLEHLDLTKYEFKHEELAILLYAIKTNKSLKYLNLAQAQIHDKNVLRCLCDCLEQNKCLNNLNVSFDKFVVSDYEMKSFLNAILVSEVKELHLSGWEFEINEFQIFYDIIEMAGKLSNLEKLCLKSSQFNFHCIFGFDSVLKHLVSFFNNLINCAQFQLLDARKCIVQYEWLDRPEMLHSDSGYFSPDACDRSIVLSIPKPEKKNLCDIKTRLNSNEKIIFENFELSEYRFKN</sequence>
<dbReference type="Pfam" id="PF05729">
    <property type="entry name" value="NACHT"/>
    <property type="match status" value="1"/>
</dbReference>
<dbReference type="STRING" id="126957.T1JD06"/>
<keyword evidence="5" id="KW-1185">Reference proteome</keyword>
<dbReference type="Proteomes" id="UP000014500">
    <property type="component" value="Unassembled WGS sequence"/>
</dbReference>
<name>T1JD06_STRMM</name>
<dbReference type="PANTHER" id="PTHR46844:SF1">
    <property type="entry name" value="SLR5058 PROTEIN"/>
    <property type="match status" value="1"/>
</dbReference>
<evidence type="ECO:0000256" key="1">
    <source>
        <dbReference type="ARBA" id="ARBA00022741"/>
    </source>
</evidence>
<dbReference type="OMA" id="EITEYND"/>